<organism evidence="6 7">
    <name type="scientific">Methylocystis iwaonis</name>
    <dbReference type="NCBI Taxonomy" id="2885079"/>
    <lineage>
        <taxon>Bacteria</taxon>
        <taxon>Pseudomonadati</taxon>
        <taxon>Pseudomonadota</taxon>
        <taxon>Alphaproteobacteria</taxon>
        <taxon>Hyphomicrobiales</taxon>
        <taxon>Methylocystaceae</taxon>
        <taxon>Methylocystis</taxon>
    </lineage>
</organism>
<dbReference type="InterPro" id="IPR011051">
    <property type="entry name" value="RmlC_Cupin_sf"/>
</dbReference>
<dbReference type="NCBIfam" id="TIGR01221">
    <property type="entry name" value="rmlC"/>
    <property type="match status" value="1"/>
</dbReference>
<name>A0ABN6VKE6_9HYPH</name>
<dbReference type="CDD" id="cd00438">
    <property type="entry name" value="cupin_RmlC"/>
    <property type="match status" value="1"/>
</dbReference>
<comment type="subunit">
    <text evidence="5">Homodimer.</text>
</comment>
<dbReference type="InterPro" id="IPR014710">
    <property type="entry name" value="RmlC-like_jellyroll"/>
</dbReference>
<evidence type="ECO:0000256" key="1">
    <source>
        <dbReference type="ARBA" id="ARBA00001298"/>
    </source>
</evidence>
<gene>
    <name evidence="6" type="ORF">SS37A_30150</name>
</gene>
<dbReference type="SUPFAM" id="SSF51182">
    <property type="entry name" value="RmlC-like cupins"/>
    <property type="match status" value="1"/>
</dbReference>
<evidence type="ECO:0000256" key="4">
    <source>
        <dbReference type="ARBA" id="ARBA00019595"/>
    </source>
</evidence>
<dbReference type="Gene3D" id="2.60.120.10">
    <property type="entry name" value="Jelly Rolls"/>
    <property type="match status" value="1"/>
</dbReference>
<keyword evidence="5" id="KW-0413">Isomerase</keyword>
<dbReference type="Proteomes" id="UP001317629">
    <property type="component" value="Chromosome"/>
</dbReference>
<dbReference type="PANTHER" id="PTHR21047">
    <property type="entry name" value="DTDP-6-DEOXY-D-GLUCOSE-3,5 EPIMERASE"/>
    <property type="match status" value="1"/>
</dbReference>
<protein>
    <recommendedName>
        <fullName evidence="4 5">dTDP-4-dehydrorhamnose 3,5-epimerase</fullName>
        <ecNumber evidence="3 5">5.1.3.13</ecNumber>
    </recommendedName>
    <alternativeName>
        <fullName evidence="5">Thymidine diphospho-4-keto-rhamnose 3,5-epimerase</fullName>
    </alternativeName>
</protein>
<evidence type="ECO:0000313" key="6">
    <source>
        <dbReference type="EMBL" id="BDV35486.1"/>
    </source>
</evidence>
<comment type="function">
    <text evidence="2 5">Catalyzes the epimerization of the C3' and C5'positions of dTDP-6-deoxy-D-xylo-4-hexulose, forming dTDP-6-deoxy-L-lyxo-4-hexulose.</text>
</comment>
<evidence type="ECO:0000256" key="2">
    <source>
        <dbReference type="ARBA" id="ARBA00001997"/>
    </source>
</evidence>
<dbReference type="EC" id="5.1.3.13" evidence="3 5"/>
<sequence>MQFQATDIPAVIIVTPKKHGDARGFFSEVYKESEWQKAGLNYSFVQDNHSFSAPVGTLRGLHFQTPPFAQDKLIRVTRGRILDVAVDIRRSSPTFGKHVAVELSAENWRQLLVPIGFAHGFVTLEPDTEVQYKVTALYSAANDRGLAYDDPDVGIDWPLPPGGAILSEKDKRWPRLRDLADAFD</sequence>
<dbReference type="EMBL" id="AP027142">
    <property type="protein sequence ID" value="BDV35486.1"/>
    <property type="molecule type" value="Genomic_DNA"/>
</dbReference>
<keyword evidence="7" id="KW-1185">Reference proteome</keyword>
<dbReference type="Pfam" id="PF00908">
    <property type="entry name" value="dTDP_sugar_isom"/>
    <property type="match status" value="1"/>
</dbReference>
<comment type="catalytic activity">
    <reaction evidence="1 5">
        <text>dTDP-4-dehydro-6-deoxy-alpha-D-glucose = dTDP-4-dehydro-beta-L-rhamnose</text>
        <dbReference type="Rhea" id="RHEA:16969"/>
        <dbReference type="ChEBI" id="CHEBI:57649"/>
        <dbReference type="ChEBI" id="CHEBI:62830"/>
        <dbReference type="EC" id="5.1.3.13"/>
    </reaction>
</comment>
<comment type="similarity">
    <text evidence="5">Belongs to the dTDP-4-dehydrorhamnose 3,5-epimerase family.</text>
</comment>
<dbReference type="PANTHER" id="PTHR21047:SF2">
    <property type="entry name" value="THYMIDINE DIPHOSPHO-4-KETO-RHAMNOSE 3,5-EPIMERASE"/>
    <property type="match status" value="1"/>
</dbReference>
<proteinExistence type="inferred from homology"/>
<dbReference type="RefSeq" id="WP_281928921.1">
    <property type="nucleotide sequence ID" value="NZ_AP027142.1"/>
</dbReference>
<accession>A0ABN6VKE6</accession>
<evidence type="ECO:0000256" key="5">
    <source>
        <dbReference type="RuleBase" id="RU364069"/>
    </source>
</evidence>
<reference evidence="6 7" key="1">
    <citation type="journal article" date="2023" name="Int. J. Syst. Evol. Microbiol.">
        <title>Methylocystis iwaonis sp. nov., a type II methane-oxidizing bacterium from surface soil of a rice paddy field in Japan, and emended description of the genus Methylocystis (ex Whittenbury et al. 1970) Bowman et al. 1993.</title>
        <authorList>
            <person name="Kaise H."/>
            <person name="Sawadogo J.B."/>
            <person name="Alam M.S."/>
            <person name="Ueno C."/>
            <person name="Dianou D."/>
            <person name="Shinjo R."/>
            <person name="Asakawa S."/>
        </authorList>
    </citation>
    <scope>NUCLEOTIDE SEQUENCE [LARGE SCALE GENOMIC DNA]</scope>
    <source>
        <strain evidence="6 7">SS37A-Re</strain>
    </source>
</reference>
<evidence type="ECO:0000313" key="7">
    <source>
        <dbReference type="Proteomes" id="UP001317629"/>
    </source>
</evidence>
<evidence type="ECO:0000256" key="3">
    <source>
        <dbReference type="ARBA" id="ARBA00012098"/>
    </source>
</evidence>
<dbReference type="InterPro" id="IPR000888">
    <property type="entry name" value="RmlC-like"/>
</dbReference>
<comment type="pathway">
    <text evidence="5">Carbohydrate biosynthesis; dTDP-L-rhamnose biosynthesis.</text>
</comment>